<protein>
    <recommendedName>
        <fullName evidence="4">dihydropteroate synthase</fullName>
        <ecNumber evidence="4">2.5.1.15</ecNumber>
    </recommendedName>
</protein>
<dbReference type="NCBIfam" id="TIGR01496">
    <property type="entry name" value="DHPS"/>
    <property type="match status" value="1"/>
</dbReference>
<evidence type="ECO:0000259" key="9">
    <source>
        <dbReference type="PROSITE" id="PS50972"/>
    </source>
</evidence>
<evidence type="ECO:0000256" key="5">
    <source>
        <dbReference type="ARBA" id="ARBA00022679"/>
    </source>
</evidence>
<evidence type="ECO:0000256" key="2">
    <source>
        <dbReference type="ARBA" id="ARBA00001946"/>
    </source>
</evidence>
<dbReference type="InterPro" id="IPR006390">
    <property type="entry name" value="DHP_synth_dom"/>
</dbReference>
<accession>A0A934VMQ7</accession>
<evidence type="ECO:0000256" key="6">
    <source>
        <dbReference type="ARBA" id="ARBA00022723"/>
    </source>
</evidence>
<dbReference type="GO" id="GO:0004156">
    <property type="term" value="F:dihydropteroate synthase activity"/>
    <property type="evidence" value="ECO:0007669"/>
    <property type="project" value="UniProtKB-EC"/>
</dbReference>
<evidence type="ECO:0000256" key="3">
    <source>
        <dbReference type="ARBA" id="ARBA00004763"/>
    </source>
</evidence>
<dbReference type="PANTHER" id="PTHR20941:SF1">
    <property type="entry name" value="FOLIC ACID SYNTHESIS PROTEIN FOL1"/>
    <property type="match status" value="1"/>
</dbReference>
<dbReference type="PROSITE" id="PS50972">
    <property type="entry name" value="PTERIN_BINDING"/>
    <property type="match status" value="1"/>
</dbReference>
<dbReference type="InterPro" id="IPR011005">
    <property type="entry name" value="Dihydropteroate_synth-like_sf"/>
</dbReference>
<gene>
    <name evidence="10" type="primary">folP</name>
    <name evidence="10" type="ORF">JIN78_10685</name>
</gene>
<comment type="catalytic activity">
    <reaction evidence="1">
        <text>(7,8-dihydropterin-6-yl)methyl diphosphate + 4-aminobenzoate = 7,8-dihydropteroate + diphosphate</text>
        <dbReference type="Rhea" id="RHEA:19949"/>
        <dbReference type="ChEBI" id="CHEBI:17836"/>
        <dbReference type="ChEBI" id="CHEBI:17839"/>
        <dbReference type="ChEBI" id="CHEBI:33019"/>
        <dbReference type="ChEBI" id="CHEBI:72950"/>
        <dbReference type="EC" id="2.5.1.15"/>
    </reaction>
</comment>
<dbReference type="InterPro" id="IPR045031">
    <property type="entry name" value="DHP_synth-like"/>
</dbReference>
<evidence type="ECO:0000256" key="8">
    <source>
        <dbReference type="ARBA" id="ARBA00022909"/>
    </source>
</evidence>
<comment type="caution">
    <text evidence="10">The sequence shown here is derived from an EMBL/GenBank/DDBJ whole genome shotgun (WGS) entry which is preliminary data.</text>
</comment>
<proteinExistence type="predicted"/>
<evidence type="ECO:0000313" key="11">
    <source>
        <dbReference type="Proteomes" id="UP000604083"/>
    </source>
</evidence>
<dbReference type="Proteomes" id="UP000604083">
    <property type="component" value="Unassembled WGS sequence"/>
</dbReference>
<keyword evidence="8" id="KW-0289">Folate biosynthesis</keyword>
<sequence>MGILNINDDSFSGDGRVEAAWAVERAREMISQGADLIDVGAESARTNREAIPVEEEIARFQAFCERWPEVIATSEPRDEQQVWPPVLSANTWRPEVVAAVLPLGAELINDMSGLPDDRNARACAEAGAALLVMHSVGAPKVDHSHVTWPDVVGAVEEFFAEKLAQCEAAGLAREQVVLDPGFGFAKGPEDDLAILRDLPRLGSFGRPLLLPVGRKGFVGEAAGIEDPAARDAATLAAVVAGEARGGSIYRVHEVKGTFETLKVLHEMALLRAGL</sequence>
<dbReference type="GO" id="GO:0046872">
    <property type="term" value="F:metal ion binding"/>
    <property type="evidence" value="ECO:0007669"/>
    <property type="project" value="UniProtKB-KW"/>
</dbReference>
<dbReference type="GO" id="GO:0005829">
    <property type="term" value="C:cytosol"/>
    <property type="evidence" value="ECO:0007669"/>
    <property type="project" value="TreeGrafter"/>
</dbReference>
<dbReference type="AlphaFoldDB" id="A0A934VMQ7"/>
<keyword evidence="6" id="KW-0479">Metal-binding</keyword>
<comment type="cofactor">
    <cofactor evidence="2">
        <name>Mg(2+)</name>
        <dbReference type="ChEBI" id="CHEBI:18420"/>
    </cofactor>
</comment>
<reference evidence="10" key="1">
    <citation type="submission" date="2021-01" db="EMBL/GenBank/DDBJ databases">
        <title>Modified the classification status of verrucomicrobia.</title>
        <authorList>
            <person name="Feng X."/>
        </authorList>
    </citation>
    <scope>NUCLEOTIDE SEQUENCE</scope>
    <source>
        <strain evidence="10">KCTC 12986</strain>
    </source>
</reference>
<dbReference type="PANTHER" id="PTHR20941">
    <property type="entry name" value="FOLATE SYNTHESIS PROTEINS"/>
    <property type="match status" value="1"/>
</dbReference>
<keyword evidence="7" id="KW-0460">Magnesium</keyword>
<dbReference type="Gene3D" id="3.20.20.20">
    <property type="entry name" value="Dihydropteroate synthase-like"/>
    <property type="match status" value="1"/>
</dbReference>
<keyword evidence="5 10" id="KW-0808">Transferase</keyword>
<dbReference type="GO" id="GO:0046656">
    <property type="term" value="P:folic acid biosynthetic process"/>
    <property type="evidence" value="ECO:0007669"/>
    <property type="project" value="UniProtKB-KW"/>
</dbReference>
<dbReference type="Pfam" id="PF00809">
    <property type="entry name" value="Pterin_bind"/>
    <property type="match status" value="1"/>
</dbReference>
<dbReference type="GO" id="GO:0046654">
    <property type="term" value="P:tetrahydrofolate biosynthetic process"/>
    <property type="evidence" value="ECO:0007669"/>
    <property type="project" value="TreeGrafter"/>
</dbReference>
<organism evidence="10 11">
    <name type="scientific">Roseibacillus ishigakijimensis</name>
    <dbReference type="NCBI Taxonomy" id="454146"/>
    <lineage>
        <taxon>Bacteria</taxon>
        <taxon>Pseudomonadati</taxon>
        <taxon>Verrucomicrobiota</taxon>
        <taxon>Verrucomicrobiia</taxon>
        <taxon>Verrucomicrobiales</taxon>
        <taxon>Verrucomicrobiaceae</taxon>
        <taxon>Roseibacillus</taxon>
    </lineage>
</organism>
<dbReference type="EC" id="2.5.1.15" evidence="4"/>
<keyword evidence="11" id="KW-1185">Reference proteome</keyword>
<dbReference type="EMBL" id="JAENIO010000025">
    <property type="protein sequence ID" value="MBK1834527.1"/>
    <property type="molecule type" value="Genomic_DNA"/>
</dbReference>
<name>A0A934VMQ7_9BACT</name>
<evidence type="ECO:0000256" key="4">
    <source>
        <dbReference type="ARBA" id="ARBA00012458"/>
    </source>
</evidence>
<evidence type="ECO:0000313" key="10">
    <source>
        <dbReference type="EMBL" id="MBK1834527.1"/>
    </source>
</evidence>
<dbReference type="InterPro" id="IPR000489">
    <property type="entry name" value="Pterin-binding_dom"/>
</dbReference>
<comment type="pathway">
    <text evidence="3">Cofactor biosynthesis; tetrahydrofolate biosynthesis; 7,8-dihydrofolate from 2-amino-4-hydroxy-6-hydroxymethyl-7,8-dihydropteridine diphosphate and 4-aminobenzoate: step 1/2.</text>
</comment>
<dbReference type="SUPFAM" id="SSF51717">
    <property type="entry name" value="Dihydropteroate synthetase-like"/>
    <property type="match status" value="1"/>
</dbReference>
<evidence type="ECO:0000256" key="1">
    <source>
        <dbReference type="ARBA" id="ARBA00000012"/>
    </source>
</evidence>
<evidence type="ECO:0000256" key="7">
    <source>
        <dbReference type="ARBA" id="ARBA00022842"/>
    </source>
</evidence>
<feature type="domain" description="Pterin-binding" evidence="9">
    <location>
        <begin position="1"/>
        <end position="262"/>
    </location>
</feature>